<proteinExistence type="predicted"/>
<accession>A0A512B0J9</accession>
<organism evidence="1 2">
    <name type="scientific">Adhaeribacter aerolatus</name>
    <dbReference type="NCBI Taxonomy" id="670289"/>
    <lineage>
        <taxon>Bacteria</taxon>
        <taxon>Pseudomonadati</taxon>
        <taxon>Bacteroidota</taxon>
        <taxon>Cytophagia</taxon>
        <taxon>Cytophagales</taxon>
        <taxon>Hymenobacteraceae</taxon>
        <taxon>Adhaeribacter</taxon>
    </lineage>
</organism>
<dbReference type="InterPro" id="IPR013078">
    <property type="entry name" value="His_Pase_superF_clade-1"/>
</dbReference>
<name>A0A512B0J9_9BACT</name>
<evidence type="ECO:0000313" key="1">
    <source>
        <dbReference type="EMBL" id="GEO05481.1"/>
    </source>
</evidence>
<dbReference type="Proteomes" id="UP000321532">
    <property type="component" value="Unassembled WGS sequence"/>
</dbReference>
<reference evidence="1 2" key="1">
    <citation type="submission" date="2019-07" db="EMBL/GenBank/DDBJ databases">
        <title>Whole genome shotgun sequence of Adhaeribacter aerolatus NBRC 106133.</title>
        <authorList>
            <person name="Hosoyama A."/>
            <person name="Uohara A."/>
            <person name="Ohji S."/>
            <person name="Ichikawa N."/>
        </authorList>
    </citation>
    <scope>NUCLEOTIDE SEQUENCE [LARGE SCALE GENOMIC DNA]</scope>
    <source>
        <strain evidence="1 2">NBRC 106133</strain>
    </source>
</reference>
<comment type="caution">
    <text evidence="1">The sequence shown here is derived from an EMBL/GenBank/DDBJ whole genome shotgun (WGS) entry which is preliminary data.</text>
</comment>
<protein>
    <submittedName>
        <fullName evidence="1">Phosphoglycerate mutase</fullName>
    </submittedName>
</protein>
<dbReference type="AlphaFoldDB" id="A0A512B0J9"/>
<keyword evidence="2" id="KW-1185">Reference proteome</keyword>
<sequence>MAAKSVYATVKGIPVAPEVRFLQEAELALPANKRLRQIALIRHGEPDLLKTGRFSLNQAKQFVQSYDSVGIVVPDTPFFKIDNPDNAVIFVSSINRAKATAHYIFGADRGMTISPDFREFETSIGKHSPNVSMPINFWTTTARIKWMLGIDRQGAESFADARKRARKAAQVLAEASDKKPEVVLVAHGLLNRYIQQSLKDMGWHVVRDGGNGYLGTTILAKIES</sequence>
<dbReference type="EMBL" id="BJYS01000024">
    <property type="protein sequence ID" value="GEO05481.1"/>
    <property type="molecule type" value="Genomic_DNA"/>
</dbReference>
<gene>
    <name evidence="1" type="ORF">AAE02nite_31450</name>
</gene>
<dbReference type="Gene3D" id="3.40.50.1240">
    <property type="entry name" value="Phosphoglycerate mutase-like"/>
    <property type="match status" value="1"/>
</dbReference>
<dbReference type="Pfam" id="PF00300">
    <property type="entry name" value="His_Phos_1"/>
    <property type="match status" value="1"/>
</dbReference>
<evidence type="ECO:0000313" key="2">
    <source>
        <dbReference type="Proteomes" id="UP000321532"/>
    </source>
</evidence>
<dbReference type="SUPFAM" id="SSF53254">
    <property type="entry name" value="Phosphoglycerate mutase-like"/>
    <property type="match status" value="1"/>
</dbReference>
<dbReference type="InterPro" id="IPR029033">
    <property type="entry name" value="His_PPase_superfam"/>
</dbReference>